<dbReference type="InterPro" id="IPR001234">
    <property type="entry name" value="GPCR_3_mGluR3"/>
</dbReference>
<dbReference type="GO" id="GO:0004930">
    <property type="term" value="F:G protein-coupled receptor activity"/>
    <property type="evidence" value="ECO:0007669"/>
    <property type="project" value="InterPro"/>
</dbReference>
<dbReference type="Gene3D" id="3.40.50.2300">
    <property type="match status" value="1"/>
</dbReference>
<dbReference type="EMBL" id="JANPWB010000013">
    <property type="protein sequence ID" value="KAJ1109508.1"/>
    <property type="molecule type" value="Genomic_DNA"/>
</dbReference>
<evidence type="ECO:0000259" key="7">
    <source>
        <dbReference type="Pfam" id="PF01094"/>
    </source>
</evidence>
<comment type="subcellular location">
    <subcellularLocation>
        <location evidence="1">Membrane</location>
        <topology evidence="1">Multi-pass membrane protein</topology>
    </subcellularLocation>
</comment>
<dbReference type="InterPro" id="IPR028082">
    <property type="entry name" value="Peripla_BP_I"/>
</dbReference>
<name>A0AAV7N0G1_PLEWA</name>
<dbReference type="InterPro" id="IPR050726">
    <property type="entry name" value="mGluR"/>
</dbReference>
<keyword evidence="2" id="KW-0812">Transmembrane</keyword>
<dbReference type="PRINTS" id="PR01053">
    <property type="entry name" value="MTABOTROPC3R"/>
</dbReference>
<keyword evidence="5" id="KW-0675">Receptor</keyword>
<evidence type="ECO:0000256" key="6">
    <source>
        <dbReference type="ARBA" id="ARBA00023180"/>
    </source>
</evidence>
<dbReference type="PRINTS" id="PR00248">
    <property type="entry name" value="GPCRMGR"/>
</dbReference>
<organism evidence="8 9">
    <name type="scientific">Pleurodeles waltl</name>
    <name type="common">Iberian ribbed newt</name>
    <dbReference type="NCBI Taxonomy" id="8319"/>
    <lineage>
        <taxon>Eukaryota</taxon>
        <taxon>Metazoa</taxon>
        <taxon>Chordata</taxon>
        <taxon>Craniata</taxon>
        <taxon>Vertebrata</taxon>
        <taxon>Euteleostomi</taxon>
        <taxon>Amphibia</taxon>
        <taxon>Batrachia</taxon>
        <taxon>Caudata</taxon>
        <taxon>Salamandroidea</taxon>
        <taxon>Salamandridae</taxon>
        <taxon>Pleurodelinae</taxon>
        <taxon>Pleurodeles</taxon>
    </lineage>
</organism>
<dbReference type="InterPro" id="IPR000337">
    <property type="entry name" value="GPCR_3"/>
</dbReference>
<keyword evidence="6" id="KW-0325">Glycoprotein</keyword>
<reference evidence="8" key="1">
    <citation type="journal article" date="2022" name="bioRxiv">
        <title>Sequencing and chromosome-scale assembly of the giantPleurodeles waltlgenome.</title>
        <authorList>
            <person name="Brown T."/>
            <person name="Elewa A."/>
            <person name="Iarovenko S."/>
            <person name="Subramanian E."/>
            <person name="Araus A.J."/>
            <person name="Petzold A."/>
            <person name="Susuki M."/>
            <person name="Suzuki K.-i.T."/>
            <person name="Hayashi T."/>
            <person name="Toyoda A."/>
            <person name="Oliveira C."/>
            <person name="Osipova E."/>
            <person name="Leigh N.D."/>
            <person name="Simon A."/>
            <person name="Yun M.H."/>
        </authorList>
    </citation>
    <scope>NUCLEOTIDE SEQUENCE</scope>
    <source>
        <strain evidence="8">20211129_DDA</strain>
        <tissue evidence="8">Liver</tissue>
    </source>
</reference>
<gene>
    <name evidence="8" type="ORF">NDU88_006868</name>
</gene>
<evidence type="ECO:0000313" key="9">
    <source>
        <dbReference type="Proteomes" id="UP001066276"/>
    </source>
</evidence>
<evidence type="ECO:0000256" key="2">
    <source>
        <dbReference type="ARBA" id="ARBA00022692"/>
    </source>
</evidence>
<evidence type="ECO:0000256" key="3">
    <source>
        <dbReference type="ARBA" id="ARBA00022989"/>
    </source>
</evidence>
<keyword evidence="9" id="KW-1185">Reference proteome</keyword>
<evidence type="ECO:0000256" key="1">
    <source>
        <dbReference type="ARBA" id="ARBA00004141"/>
    </source>
</evidence>
<keyword evidence="4" id="KW-0472">Membrane</keyword>
<dbReference type="Proteomes" id="UP001066276">
    <property type="component" value="Chromosome 9"/>
</dbReference>
<dbReference type="PANTHER" id="PTHR24060">
    <property type="entry name" value="METABOTROPIC GLUTAMATE RECEPTOR"/>
    <property type="match status" value="1"/>
</dbReference>
<comment type="caution">
    <text evidence="8">The sequence shown here is derived from an EMBL/GenBank/DDBJ whole genome shotgun (WGS) entry which is preliminary data.</text>
</comment>
<evidence type="ECO:0000313" key="8">
    <source>
        <dbReference type="EMBL" id="KAJ1109508.1"/>
    </source>
</evidence>
<proteinExistence type="predicted"/>
<keyword evidence="3" id="KW-1133">Transmembrane helix</keyword>
<evidence type="ECO:0000256" key="4">
    <source>
        <dbReference type="ARBA" id="ARBA00023136"/>
    </source>
</evidence>
<accession>A0AAV7N0G1</accession>
<dbReference type="InterPro" id="IPR001828">
    <property type="entry name" value="ANF_lig-bd_rcpt"/>
</dbReference>
<dbReference type="SUPFAM" id="SSF53822">
    <property type="entry name" value="Periplasmic binding protein-like I"/>
    <property type="match status" value="1"/>
</dbReference>
<protein>
    <recommendedName>
        <fullName evidence="7">Receptor ligand binding region domain-containing protein</fullName>
    </recommendedName>
</protein>
<evidence type="ECO:0000256" key="5">
    <source>
        <dbReference type="ARBA" id="ARBA00023170"/>
    </source>
</evidence>
<dbReference type="GO" id="GO:0016020">
    <property type="term" value="C:membrane"/>
    <property type="evidence" value="ECO:0007669"/>
    <property type="project" value="UniProtKB-SubCell"/>
</dbReference>
<feature type="domain" description="Receptor ligand binding region" evidence="7">
    <location>
        <begin position="85"/>
        <end position="175"/>
    </location>
</feature>
<sequence>MALLVRPMAHRAARLELSNFTWMTLLLFKSLQLVHPSQSPSYSIVVKKEISIDGDLVIGGLFPVHEKGSTMEECGKINEHRGIQRLEAMLFALDEINRDHRILPGIKLGAHILDTCSKDTYALEQSLDFVRASLTKVDGSEHICPDGSYAIHDEVPMAITGVIGGSYSDVSIQVSWDTVAQKWKGVVKGRRFRKT</sequence>
<dbReference type="AlphaFoldDB" id="A0AAV7N0G1"/>
<dbReference type="Pfam" id="PF01094">
    <property type="entry name" value="ANF_receptor"/>
    <property type="match status" value="1"/>
</dbReference>